<proteinExistence type="predicted"/>
<reference evidence="2 3" key="2">
    <citation type="submission" date="2020-03" db="EMBL/GenBank/DDBJ databases">
        <authorList>
            <person name="Ichikawa N."/>
            <person name="Kimura A."/>
            <person name="Kitahashi Y."/>
            <person name="Uohara A."/>
        </authorList>
    </citation>
    <scope>NUCLEOTIDE SEQUENCE [LARGE SCALE GENOMIC DNA]</scope>
    <source>
        <strain evidence="2 3">NBRC 108639</strain>
    </source>
</reference>
<dbReference type="AlphaFoldDB" id="A0A6V8JYE1"/>
<feature type="compositionally biased region" description="Low complexity" evidence="1">
    <location>
        <begin position="11"/>
        <end position="32"/>
    </location>
</feature>
<name>A0A6V8JYE1_9ACTN</name>
<comment type="caution">
    <text evidence="2">The sequence shown here is derived from an EMBL/GenBank/DDBJ whole genome shotgun (WGS) entry which is preliminary data.</text>
</comment>
<dbReference type="InterPro" id="IPR016024">
    <property type="entry name" value="ARM-type_fold"/>
</dbReference>
<dbReference type="SUPFAM" id="SSF48371">
    <property type="entry name" value="ARM repeat"/>
    <property type="match status" value="1"/>
</dbReference>
<feature type="compositionally biased region" description="Pro residues" evidence="1">
    <location>
        <begin position="1"/>
        <end position="10"/>
    </location>
</feature>
<feature type="region of interest" description="Disordered" evidence="1">
    <location>
        <begin position="1"/>
        <end position="82"/>
    </location>
</feature>
<evidence type="ECO:0000313" key="2">
    <source>
        <dbReference type="EMBL" id="GFJ76274.1"/>
    </source>
</evidence>
<dbReference type="Proteomes" id="UP000482800">
    <property type="component" value="Unassembled WGS sequence"/>
</dbReference>
<keyword evidence="3" id="KW-1185">Reference proteome</keyword>
<dbReference type="RefSeq" id="WP_173053100.1">
    <property type="nucleotide sequence ID" value="NZ_BAABGO010000003.1"/>
</dbReference>
<organism evidence="2 3">
    <name type="scientific">Phytohabitans houttuyneae</name>
    <dbReference type="NCBI Taxonomy" id="1076126"/>
    <lineage>
        <taxon>Bacteria</taxon>
        <taxon>Bacillati</taxon>
        <taxon>Actinomycetota</taxon>
        <taxon>Actinomycetes</taxon>
        <taxon>Micromonosporales</taxon>
        <taxon>Micromonosporaceae</taxon>
    </lineage>
</organism>
<evidence type="ECO:0008006" key="4">
    <source>
        <dbReference type="Google" id="ProtNLM"/>
    </source>
</evidence>
<protein>
    <recommendedName>
        <fullName evidence="4">LigA protein</fullName>
    </recommendedName>
</protein>
<sequence>MTAPAPPPAPTATAPAPSAPAGTPPAGAAASPPGGGSGPADTKPAGARPAAAAPGEAVDGVDGGSWAEPGQATSRPGEGTARNEHWRAARTVHGDQIGGDKVAGHKFELRFGDRTVPVRELSIDLVEPVRYAFVDPDNWSQLLQRFRRQRSAVIRGRPGHGKDAAAIRLLIGEVERVYHLDPTVDVAHLADSIAEQAESVGGARGGIGFLLCQPDGATKLRGFTFHALEMALAKANARLVITISPGQLAADQDVEPYVLDLPDQQVDRQKVFAGHLAWRCGDGLADRLLASETVKSLLGELDEGEASCHSAAELAAVISSECDDSGTVDGFRVRERRRRQHDQAFDLWFDSLRDAEERSFAVALAVLDGLPYEDVTAASRRLRRKLEVTQHLVVSGGKPELRIARNEALRTPTNRLLERLRAVEVEQQVRYAYGMVPVRTVRYKDPSYPIKVIERVWCRYQIQPTLLEWLGELIVERSEPVRIFAASTLGVLSRYSFDYLWTYALNGWANSKDYRLREAVAYALREPSGDKQLAASVGTIVGVWYANREQPRAQATAARAYGAGAGGLDTATAVDRLGRLATVDDYAVAVAIGDALADLIVEDPDRVAPIACAGLLSWFTDRLRSRPAQLAFLILADSLVTWEPDGGGGETRWPTLLHLARTAEALRAPLFGLWRRALSENVLHDQARGVLTGWAGLAEADPAQLDVLLRLFRAVVTVPRVEPRLLRILSALAAEWVRPDNLTPLPRAHRAVDALLTQIRHDAGHNGE</sequence>
<feature type="compositionally biased region" description="Low complexity" evidence="1">
    <location>
        <begin position="45"/>
        <end position="60"/>
    </location>
</feature>
<evidence type="ECO:0000313" key="3">
    <source>
        <dbReference type="Proteomes" id="UP000482800"/>
    </source>
</evidence>
<dbReference type="EMBL" id="BLPF01000001">
    <property type="protein sequence ID" value="GFJ76274.1"/>
    <property type="molecule type" value="Genomic_DNA"/>
</dbReference>
<accession>A0A6V8JYE1</accession>
<evidence type="ECO:0000256" key="1">
    <source>
        <dbReference type="SAM" id="MobiDB-lite"/>
    </source>
</evidence>
<gene>
    <name evidence="2" type="ORF">Phou_004540</name>
</gene>
<reference evidence="2 3" key="1">
    <citation type="submission" date="2020-03" db="EMBL/GenBank/DDBJ databases">
        <title>Whole genome shotgun sequence of Phytohabitans houttuyneae NBRC 108639.</title>
        <authorList>
            <person name="Komaki H."/>
            <person name="Tamura T."/>
        </authorList>
    </citation>
    <scope>NUCLEOTIDE SEQUENCE [LARGE SCALE GENOMIC DNA]</scope>
    <source>
        <strain evidence="2 3">NBRC 108639</strain>
    </source>
</reference>